<gene>
    <name evidence="3" type="ORF">SAMN04488514_11122</name>
</gene>
<proteinExistence type="predicted"/>
<dbReference type="AlphaFoldDB" id="A0A1G9UGK8"/>
<dbReference type="PANTHER" id="PTHR44520">
    <property type="entry name" value="RESPONSE REGULATOR RCP1-RELATED"/>
    <property type="match status" value="1"/>
</dbReference>
<name>A0A1G9UGK8_9FLAO</name>
<dbReference type="STRING" id="192904.SAMN04488514_11122"/>
<keyword evidence="4" id="KW-1185">Reference proteome</keyword>
<dbReference type="EMBL" id="FNGV01000011">
    <property type="protein sequence ID" value="SDM59036.1"/>
    <property type="molecule type" value="Genomic_DNA"/>
</dbReference>
<dbReference type="PANTHER" id="PTHR44520:SF2">
    <property type="entry name" value="RESPONSE REGULATOR RCP1"/>
    <property type="match status" value="1"/>
</dbReference>
<dbReference type="Gene3D" id="3.40.50.2300">
    <property type="match status" value="1"/>
</dbReference>
<dbReference type="InterPro" id="IPR001789">
    <property type="entry name" value="Sig_transdc_resp-reg_receiver"/>
</dbReference>
<sequence>MKSVVYIIDDNMVSEFATKMVLQQSSIACDIFSFDNAEIGLENFVDSIKKGKNIPDVILLDLNMPGMDGWDFLAQLKTIAYPKNKIAIYVLSTFTSAKTREKARSHELVAGLFERPLSKINAESILSEKTD</sequence>
<dbReference type="InterPro" id="IPR011006">
    <property type="entry name" value="CheY-like_superfamily"/>
</dbReference>
<dbReference type="RefSeq" id="WP_089892854.1">
    <property type="nucleotide sequence ID" value="NZ_FNGV01000011.1"/>
</dbReference>
<reference evidence="3 4" key="1">
    <citation type="submission" date="2016-10" db="EMBL/GenBank/DDBJ databases">
        <authorList>
            <person name="de Groot N.N."/>
        </authorList>
    </citation>
    <scope>NUCLEOTIDE SEQUENCE [LARGE SCALE GENOMIC DNA]</scope>
    <source>
        <strain evidence="3 4">DSM 19886</strain>
    </source>
</reference>
<dbReference type="SMART" id="SM00448">
    <property type="entry name" value="REC"/>
    <property type="match status" value="1"/>
</dbReference>
<evidence type="ECO:0000313" key="4">
    <source>
        <dbReference type="Proteomes" id="UP000199440"/>
    </source>
</evidence>
<feature type="domain" description="Response regulatory" evidence="2">
    <location>
        <begin position="4"/>
        <end position="130"/>
    </location>
</feature>
<dbReference type="OrthoDB" id="1376781at2"/>
<dbReference type="InterPro" id="IPR052893">
    <property type="entry name" value="TCS_response_regulator"/>
</dbReference>
<dbReference type="Proteomes" id="UP000199440">
    <property type="component" value="Unassembled WGS sequence"/>
</dbReference>
<dbReference type="Pfam" id="PF00072">
    <property type="entry name" value="Response_reg"/>
    <property type="match status" value="1"/>
</dbReference>
<dbReference type="GO" id="GO:0000160">
    <property type="term" value="P:phosphorelay signal transduction system"/>
    <property type="evidence" value="ECO:0007669"/>
    <property type="project" value="InterPro"/>
</dbReference>
<organism evidence="3 4">
    <name type="scientific">Kriegella aquimaris</name>
    <dbReference type="NCBI Taxonomy" id="192904"/>
    <lineage>
        <taxon>Bacteria</taxon>
        <taxon>Pseudomonadati</taxon>
        <taxon>Bacteroidota</taxon>
        <taxon>Flavobacteriia</taxon>
        <taxon>Flavobacteriales</taxon>
        <taxon>Flavobacteriaceae</taxon>
        <taxon>Kriegella</taxon>
    </lineage>
</organism>
<protein>
    <submittedName>
        <fullName evidence="3">Response regulator receiver domain-containing protein</fullName>
    </submittedName>
</protein>
<accession>A0A1G9UGK8</accession>
<evidence type="ECO:0000313" key="3">
    <source>
        <dbReference type="EMBL" id="SDM59036.1"/>
    </source>
</evidence>
<evidence type="ECO:0000256" key="1">
    <source>
        <dbReference type="PROSITE-ProRule" id="PRU00169"/>
    </source>
</evidence>
<evidence type="ECO:0000259" key="2">
    <source>
        <dbReference type="PROSITE" id="PS50110"/>
    </source>
</evidence>
<dbReference type="PROSITE" id="PS50110">
    <property type="entry name" value="RESPONSE_REGULATORY"/>
    <property type="match status" value="1"/>
</dbReference>
<keyword evidence="1" id="KW-0597">Phosphoprotein</keyword>
<dbReference type="SUPFAM" id="SSF52172">
    <property type="entry name" value="CheY-like"/>
    <property type="match status" value="1"/>
</dbReference>
<feature type="modified residue" description="4-aspartylphosphate" evidence="1">
    <location>
        <position position="61"/>
    </location>
</feature>